<dbReference type="InterPro" id="IPR050908">
    <property type="entry name" value="SmbC-like"/>
</dbReference>
<proteinExistence type="predicted"/>
<name>A0A1Q8QJS5_9FIRM</name>
<dbReference type="OrthoDB" id="5337216at2"/>
<evidence type="ECO:0000313" key="3">
    <source>
        <dbReference type="Proteomes" id="UP000186102"/>
    </source>
</evidence>
<dbReference type="STRING" id="1888891.DSOL_4456"/>
<dbReference type="Gene3D" id="3.20.80.10">
    <property type="entry name" value="Regulatory factor, effector binding domain"/>
    <property type="match status" value="1"/>
</dbReference>
<gene>
    <name evidence="2" type="ORF">DSOL_4456</name>
</gene>
<dbReference type="RefSeq" id="WP_075366803.1">
    <property type="nucleotide sequence ID" value="NZ_MLBF01000055.1"/>
</dbReference>
<organism evidence="2 3">
    <name type="scientific">Desulfosporosinus metallidurans</name>
    <dbReference type="NCBI Taxonomy" id="1888891"/>
    <lineage>
        <taxon>Bacteria</taxon>
        <taxon>Bacillati</taxon>
        <taxon>Bacillota</taxon>
        <taxon>Clostridia</taxon>
        <taxon>Eubacteriales</taxon>
        <taxon>Desulfitobacteriaceae</taxon>
        <taxon>Desulfosporosinus</taxon>
    </lineage>
</organism>
<dbReference type="EMBL" id="MLBF01000055">
    <property type="protein sequence ID" value="OLN27581.1"/>
    <property type="molecule type" value="Genomic_DNA"/>
</dbReference>
<sequence length="151" mass="16956">MIINVENISPSRIAYIRQTGSYGLGNIQAMEHLKHWAKTNDLMNNKTVILGIAHDDPQIMPPENCRYDVCILLPEGYLIENADVQLGDIAGGKYAVCIVKHTTEAIKQAWAEIFQKLSADNYLPDPTRPILERYAAPLIEQHLCEICVPIN</sequence>
<dbReference type="PANTHER" id="PTHR40055:SF1">
    <property type="entry name" value="TRANSCRIPTIONAL REGULATOR YGIV-RELATED"/>
    <property type="match status" value="1"/>
</dbReference>
<dbReference type="InterPro" id="IPR029442">
    <property type="entry name" value="GyrI-like"/>
</dbReference>
<keyword evidence="3" id="KW-1185">Reference proteome</keyword>
<accession>A0A1Q8QJS5</accession>
<dbReference type="InterPro" id="IPR011256">
    <property type="entry name" value="Reg_factor_effector_dom_sf"/>
</dbReference>
<reference evidence="2 3" key="1">
    <citation type="submission" date="2016-09" db="EMBL/GenBank/DDBJ databases">
        <title>Complete genome of Desulfosporosinus sp. OL.</title>
        <authorList>
            <person name="Mardanov A."/>
            <person name="Beletsky A."/>
            <person name="Panova A."/>
            <person name="Karnachuk O."/>
            <person name="Ravin N."/>
        </authorList>
    </citation>
    <scope>NUCLEOTIDE SEQUENCE [LARGE SCALE GENOMIC DNA]</scope>
    <source>
        <strain evidence="2 3">OL</strain>
    </source>
</reference>
<comment type="caution">
    <text evidence="2">The sequence shown here is derived from an EMBL/GenBank/DDBJ whole genome shotgun (WGS) entry which is preliminary data.</text>
</comment>
<dbReference type="AlphaFoldDB" id="A0A1Q8QJS5"/>
<dbReference type="SMART" id="SM00871">
    <property type="entry name" value="AraC_E_bind"/>
    <property type="match status" value="1"/>
</dbReference>
<protein>
    <submittedName>
        <fullName evidence="2">Transcriptional regulator, AraC family</fullName>
    </submittedName>
</protein>
<feature type="domain" description="AraC effector-binding" evidence="1">
    <location>
        <begin position="1"/>
        <end position="151"/>
    </location>
</feature>
<evidence type="ECO:0000313" key="2">
    <source>
        <dbReference type="EMBL" id="OLN27581.1"/>
    </source>
</evidence>
<dbReference type="Pfam" id="PF06445">
    <property type="entry name" value="GyrI-like"/>
    <property type="match status" value="1"/>
</dbReference>
<dbReference type="SUPFAM" id="SSF55136">
    <property type="entry name" value="Probable bacterial effector-binding domain"/>
    <property type="match status" value="1"/>
</dbReference>
<dbReference type="Proteomes" id="UP000186102">
    <property type="component" value="Unassembled WGS sequence"/>
</dbReference>
<evidence type="ECO:0000259" key="1">
    <source>
        <dbReference type="SMART" id="SM00871"/>
    </source>
</evidence>
<dbReference type="InterPro" id="IPR010499">
    <property type="entry name" value="AraC_E-bd"/>
</dbReference>
<dbReference type="PANTHER" id="PTHR40055">
    <property type="entry name" value="TRANSCRIPTIONAL REGULATOR YGIV-RELATED"/>
    <property type="match status" value="1"/>
</dbReference>